<comment type="caution">
    <text evidence="6">The sequence shown here is derived from an EMBL/GenBank/DDBJ whole genome shotgun (WGS) entry which is preliminary data.</text>
</comment>
<reference evidence="6" key="2">
    <citation type="journal article" date="2021" name="PeerJ">
        <title>Extensive microbial diversity within the chicken gut microbiome revealed by metagenomics and culture.</title>
        <authorList>
            <person name="Gilroy R."/>
            <person name="Ravi A."/>
            <person name="Getino M."/>
            <person name="Pursley I."/>
            <person name="Horton D.L."/>
            <person name="Alikhan N.F."/>
            <person name="Baker D."/>
            <person name="Gharbi K."/>
            <person name="Hall N."/>
            <person name="Watson M."/>
            <person name="Adriaenssens E.M."/>
            <person name="Foster-Nyarko E."/>
            <person name="Jarju S."/>
            <person name="Secka A."/>
            <person name="Antonio M."/>
            <person name="Oren A."/>
            <person name="Chaudhuri R.R."/>
            <person name="La Ragione R."/>
            <person name="Hildebrand F."/>
            <person name="Pallen M.J."/>
        </authorList>
    </citation>
    <scope>NUCLEOTIDE SEQUENCE</scope>
    <source>
        <strain evidence="6">CHK195-11698</strain>
    </source>
</reference>
<dbReference type="InterPro" id="IPR004369">
    <property type="entry name" value="Prolyl-tRNA_editing_YbaK/EbsC"/>
</dbReference>
<keyword evidence="3 4" id="KW-0456">Lyase</keyword>
<comment type="similarity">
    <text evidence="1 4">Belongs to the prolyl-tRNA editing family. YbaK/EbsC subfamily.</text>
</comment>
<evidence type="ECO:0000313" key="7">
    <source>
        <dbReference type="Proteomes" id="UP000824175"/>
    </source>
</evidence>
<proteinExistence type="inferred from homology"/>
<evidence type="ECO:0000256" key="3">
    <source>
        <dbReference type="ARBA" id="ARBA00023239"/>
    </source>
</evidence>
<dbReference type="AlphaFoldDB" id="A0A9D1KZ89"/>
<dbReference type="Gene3D" id="3.90.960.10">
    <property type="entry name" value="YbaK/aminoacyl-tRNA synthetase-associated domain"/>
    <property type="match status" value="1"/>
</dbReference>
<feature type="domain" description="YbaK/aminoacyl-tRNA synthetase-associated" evidence="5">
    <location>
        <begin position="34"/>
        <end position="145"/>
    </location>
</feature>
<dbReference type="SUPFAM" id="SSF55826">
    <property type="entry name" value="YbaK/ProRS associated domain"/>
    <property type="match status" value="1"/>
</dbReference>
<evidence type="ECO:0000313" key="6">
    <source>
        <dbReference type="EMBL" id="HIU12520.1"/>
    </source>
</evidence>
<organism evidence="6 7">
    <name type="scientific">Candidatus Fimiplasma intestinipullorum</name>
    <dbReference type="NCBI Taxonomy" id="2840825"/>
    <lineage>
        <taxon>Bacteria</taxon>
        <taxon>Bacillati</taxon>
        <taxon>Bacillota</taxon>
        <taxon>Clostridia</taxon>
        <taxon>Eubacteriales</taxon>
        <taxon>Candidatus Fimiplasma</taxon>
    </lineage>
</organism>
<dbReference type="CDD" id="cd00002">
    <property type="entry name" value="YbaK_deacylase"/>
    <property type="match status" value="1"/>
</dbReference>
<dbReference type="EMBL" id="DVMJ01000002">
    <property type="protein sequence ID" value="HIU12520.1"/>
    <property type="molecule type" value="Genomic_DNA"/>
</dbReference>
<keyword evidence="2 4" id="KW-0648">Protein biosynthesis</keyword>
<dbReference type="Pfam" id="PF04073">
    <property type="entry name" value="tRNA_edit"/>
    <property type="match status" value="1"/>
</dbReference>
<accession>A0A9D1KZ89</accession>
<reference evidence="6" key="1">
    <citation type="submission" date="2020-10" db="EMBL/GenBank/DDBJ databases">
        <authorList>
            <person name="Gilroy R."/>
        </authorList>
    </citation>
    <scope>NUCLEOTIDE SEQUENCE</scope>
    <source>
        <strain evidence="6">CHK195-11698</strain>
    </source>
</reference>
<evidence type="ECO:0000259" key="5">
    <source>
        <dbReference type="Pfam" id="PF04073"/>
    </source>
</evidence>
<dbReference type="PIRSF" id="PIRSF006181">
    <property type="entry name" value="EbsC_YbaK"/>
    <property type="match status" value="1"/>
</dbReference>
<evidence type="ECO:0000256" key="4">
    <source>
        <dbReference type="PIRNR" id="PIRNR006181"/>
    </source>
</evidence>
<dbReference type="Proteomes" id="UP000824175">
    <property type="component" value="Unassembled WGS sequence"/>
</dbReference>
<dbReference type="GO" id="GO:0016829">
    <property type="term" value="F:lyase activity"/>
    <property type="evidence" value="ECO:0007669"/>
    <property type="project" value="UniProtKB-KW"/>
</dbReference>
<dbReference type="GO" id="GO:0006412">
    <property type="term" value="P:translation"/>
    <property type="evidence" value="ECO:0007669"/>
    <property type="project" value="UniProtKB-KW"/>
</dbReference>
<name>A0A9D1KZ89_9FIRM</name>
<evidence type="ECO:0000256" key="2">
    <source>
        <dbReference type="ARBA" id="ARBA00022917"/>
    </source>
</evidence>
<dbReference type="PANTHER" id="PTHR30411:SF0">
    <property type="entry name" value="CYS-TRNA(PRO)_CYS-TRNA(CYS) DEACYLASE YBAK"/>
    <property type="match status" value="1"/>
</dbReference>
<gene>
    <name evidence="6" type="primary">ybaK</name>
    <name evidence="6" type="ORF">IAD15_00380</name>
</gene>
<protein>
    <recommendedName>
        <fullName evidence="4">Cys-tRNA(Pro)/Cys-tRNA(Cys) deacylase</fullName>
        <ecNumber evidence="4">4.2.-.-</ecNumber>
    </recommendedName>
</protein>
<sequence>MHKTNALRMLDKAKIRYRTEEYPVDEKDLSGKHVLEFVSLDADHIYKTLVLHGEKLGYLVICIPILAEIDLKKAAREVGDKKIEMLPLKDLLKVTGYMRGGCSPVGMKKHYPTFFDKRIADLDEVAVSAGIRGCQMILKPQDLIQLVDGQLIDASKDL</sequence>
<dbReference type="GO" id="GO:0002161">
    <property type="term" value="F:aminoacyl-tRNA deacylase activity"/>
    <property type="evidence" value="ECO:0007669"/>
    <property type="project" value="InterPro"/>
</dbReference>
<dbReference type="InterPro" id="IPR007214">
    <property type="entry name" value="YbaK/aa-tRNA-synth-assoc-dom"/>
</dbReference>
<dbReference type="NCBIfam" id="TIGR00011">
    <property type="entry name" value="YbaK_EbsC"/>
    <property type="match status" value="1"/>
</dbReference>
<evidence type="ECO:0000256" key="1">
    <source>
        <dbReference type="ARBA" id="ARBA00009798"/>
    </source>
</evidence>
<dbReference type="EC" id="4.2.-.-" evidence="4"/>
<dbReference type="InterPro" id="IPR036754">
    <property type="entry name" value="YbaK/aa-tRNA-synt-asso_dom_sf"/>
</dbReference>
<dbReference type="PANTHER" id="PTHR30411">
    <property type="entry name" value="CYTOPLASMIC PROTEIN"/>
    <property type="match status" value="1"/>
</dbReference>